<name>A0ABD3Q930_9STRA</name>
<feature type="domain" description="DUS-like FMN-binding" evidence="9">
    <location>
        <begin position="220"/>
        <end position="475"/>
    </location>
</feature>
<evidence type="ECO:0000256" key="1">
    <source>
        <dbReference type="ARBA" id="ARBA00001917"/>
    </source>
</evidence>
<dbReference type="Pfam" id="PF01207">
    <property type="entry name" value="Dus"/>
    <property type="match status" value="2"/>
</dbReference>
<dbReference type="EMBL" id="JALLPJ020000292">
    <property type="protein sequence ID" value="KAL3796597.1"/>
    <property type="molecule type" value="Genomic_DNA"/>
</dbReference>
<dbReference type="SUPFAM" id="SSF51395">
    <property type="entry name" value="FMN-linked oxidoreductases"/>
    <property type="match status" value="1"/>
</dbReference>
<dbReference type="InterPro" id="IPR004653">
    <property type="entry name" value="DusA"/>
</dbReference>
<evidence type="ECO:0000313" key="10">
    <source>
        <dbReference type="EMBL" id="KAL3796597.1"/>
    </source>
</evidence>
<sequence length="570" mass="64326">MTSKSHRNTSPLRMLRSATLLYASCYCSSAISTMQYSFATRPASASFVSTISRTYCRRKRVMRSITSLASSTSNTSTRDDLNINNNNELYQHRIKTLRQNSKLSLAPMMEYTDRHFRHLIRLISDKTLLYTEMVAANAIVHERDGALSSDSGKLNSNYLLRFLGQGHNNEGASVLQLGGSDPDQLYIAAKTVYEFHQLHTRQWLQLSELDERDPPVFCDYTALNLNCGCPSSKVAGKGCFGAALMSEPELVRQLTTSMHEGCQGTMPVTVKCRIGTDDGYIFTRDQYMQRSEEEEYQALKNFVLTVADGGIVTDFQIHARIAVLSKGYSPADNRKVPPLRYHHVKRLADECPELNISLNGGVDTLLGVERELDDCNALDGVMVGRGFAANPWSFAMADEVLYSRHEIDCHDHVGVKNRIEVLEAYGRHADFEEELWDPVKVRRFITKAISPLFAGEPNAKRFRIALDEIAGLPKQIMKQQTNGVTVREAMHGQPPLSELIMEAAVKHLSEDALYRSPKDSYEKMLWEHEQKEQKHIFVNSATGDNATSLIKEWQESRKEEELRNANENAI</sequence>
<dbReference type="GO" id="GO:0000049">
    <property type="term" value="F:tRNA binding"/>
    <property type="evidence" value="ECO:0007669"/>
    <property type="project" value="UniProtKB-KW"/>
</dbReference>
<evidence type="ECO:0000256" key="8">
    <source>
        <dbReference type="ARBA" id="ARBA00023002"/>
    </source>
</evidence>
<dbReference type="GO" id="GO:0016491">
    <property type="term" value="F:oxidoreductase activity"/>
    <property type="evidence" value="ECO:0007669"/>
    <property type="project" value="UniProtKB-KW"/>
</dbReference>
<evidence type="ECO:0000256" key="7">
    <source>
        <dbReference type="ARBA" id="ARBA00022884"/>
    </source>
</evidence>
<comment type="cofactor">
    <cofactor evidence="1">
        <name>FMN</name>
        <dbReference type="ChEBI" id="CHEBI:58210"/>
    </cofactor>
</comment>
<dbReference type="InterPro" id="IPR013785">
    <property type="entry name" value="Aldolase_TIM"/>
</dbReference>
<keyword evidence="6" id="KW-0521">NADP</keyword>
<organism evidence="10 11">
    <name type="scientific">Cyclotella atomus</name>
    <dbReference type="NCBI Taxonomy" id="382360"/>
    <lineage>
        <taxon>Eukaryota</taxon>
        <taxon>Sar</taxon>
        <taxon>Stramenopiles</taxon>
        <taxon>Ochrophyta</taxon>
        <taxon>Bacillariophyta</taxon>
        <taxon>Coscinodiscophyceae</taxon>
        <taxon>Thalassiosirophycidae</taxon>
        <taxon>Stephanodiscales</taxon>
        <taxon>Stephanodiscaceae</taxon>
        <taxon>Cyclotella</taxon>
    </lineage>
</organism>
<comment type="caution">
    <text evidence="10">The sequence shown here is derived from an EMBL/GenBank/DDBJ whole genome shotgun (WGS) entry which is preliminary data.</text>
</comment>
<dbReference type="InterPro" id="IPR035587">
    <property type="entry name" value="DUS-like_FMN-bd"/>
</dbReference>
<evidence type="ECO:0000256" key="5">
    <source>
        <dbReference type="ARBA" id="ARBA00022694"/>
    </source>
</evidence>
<evidence type="ECO:0000256" key="3">
    <source>
        <dbReference type="ARBA" id="ARBA00022630"/>
    </source>
</evidence>
<protein>
    <recommendedName>
        <fullName evidence="9">DUS-like FMN-binding domain-containing protein</fullName>
    </recommendedName>
</protein>
<keyword evidence="2" id="KW-0820">tRNA-binding</keyword>
<dbReference type="Gene3D" id="3.20.20.70">
    <property type="entry name" value="Aldolase class I"/>
    <property type="match status" value="1"/>
</dbReference>
<keyword evidence="4" id="KW-0288">FMN</keyword>
<feature type="domain" description="DUS-like FMN-binding" evidence="9">
    <location>
        <begin position="105"/>
        <end position="194"/>
    </location>
</feature>
<reference evidence="10 11" key="1">
    <citation type="submission" date="2024-10" db="EMBL/GenBank/DDBJ databases">
        <title>Updated reference genomes for cyclostephanoid diatoms.</title>
        <authorList>
            <person name="Roberts W.R."/>
            <person name="Alverson A.J."/>
        </authorList>
    </citation>
    <scope>NUCLEOTIDE SEQUENCE [LARGE SCALE GENOMIC DNA]</scope>
    <source>
        <strain evidence="10 11">AJA010-31</strain>
    </source>
</reference>
<keyword evidence="7" id="KW-0694">RNA-binding</keyword>
<dbReference type="GO" id="GO:0002943">
    <property type="term" value="P:tRNA dihydrouridine synthesis"/>
    <property type="evidence" value="ECO:0007669"/>
    <property type="project" value="UniProtKB-ARBA"/>
</dbReference>
<gene>
    <name evidence="10" type="ORF">ACHAWO_010301</name>
</gene>
<dbReference type="PROSITE" id="PS01136">
    <property type="entry name" value="UPF0034"/>
    <property type="match status" value="1"/>
</dbReference>
<keyword evidence="8" id="KW-0560">Oxidoreductase</keyword>
<dbReference type="InterPro" id="IPR018517">
    <property type="entry name" value="tRNA_hU_synthase_CS"/>
</dbReference>
<dbReference type="CDD" id="cd02801">
    <property type="entry name" value="DUS_like_FMN"/>
    <property type="match status" value="1"/>
</dbReference>
<keyword evidence="3" id="KW-0285">Flavoprotein</keyword>
<evidence type="ECO:0000256" key="4">
    <source>
        <dbReference type="ARBA" id="ARBA00022643"/>
    </source>
</evidence>
<keyword evidence="5" id="KW-0819">tRNA processing</keyword>
<evidence type="ECO:0000256" key="6">
    <source>
        <dbReference type="ARBA" id="ARBA00022857"/>
    </source>
</evidence>
<dbReference type="Proteomes" id="UP001530400">
    <property type="component" value="Unassembled WGS sequence"/>
</dbReference>
<keyword evidence="11" id="KW-1185">Reference proteome</keyword>
<evidence type="ECO:0000313" key="11">
    <source>
        <dbReference type="Proteomes" id="UP001530400"/>
    </source>
</evidence>
<accession>A0ABD3Q930</accession>
<proteinExistence type="predicted"/>
<dbReference type="PANTHER" id="PTHR42907:SF1">
    <property type="entry name" value="FMN-LINKED OXIDOREDUCTASES SUPERFAMILY PROTEIN"/>
    <property type="match status" value="1"/>
</dbReference>
<evidence type="ECO:0000259" key="9">
    <source>
        <dbReference type="Pfam" id="PF01207"/>
    </source>
</evidence>
<evidence type="ECO:0000256" key="2">
    <source>
        <dbReference type="ARBA" id="ARBA00022555"/>
    </source>
</evidence>
<dbReference type="AlphaFoldDB" id="A0ABD3Q930"/>
<dbReference type="PANTHER" id="PTHR42907">
    <property type="entry name" value="FMN-LINKED OXIDOREDUCTASES SUPERFAMILY PROTEIN"/>
    <property type="match status" value="1"/>
</dbReference>